<feature type="disulfide bond" evidence="2">
    <location>
        <begin position="390"/>
        <end position="414"/>
    </location>
</feature>
<sequence length="3444" mass="381258">MRSMVFRARRPVKRAVDIIKRKLPYVPPPMRVAKMAAKKVMMGIGSLKAFLALFLFMTFTGRKISNEQHKRFRSIDKTKAMKVLATFKKILGNLMKTLQTRKKRPNRRSAGSNGMMMLALIGTAMAATSMTKDDTIYMTVEPKDVGTWLSIRTRLGNGSCIVNAMDVGTMCEDKVTYECPKIDGSSDPEDVDCWCKGISVVLTYGRCKTNSTTPAPQRRRSRRSIMIPTHSTGGLHQGTEGWHRTNNVKNFLMRVEKWSLRNPGYTALIAILGWTLGTTTAQKVIFIALLLMIAPVYGSQCSGIDKRDFIQGVSGGTWVDVVLDRKGCVTISATGKPTIDVRMVKMEASNLASVRTYCLEASTSEISSVNGCPSTTEAHNDKRKDSTYLCERSYPDRGWGNGCGLFGRGSLDTCVKFACSKKMAGHAISRENIVITAAVSVHGHSGAESDDDSQRKSRKELAELTITPKSSIVEADLGDYGKVQFECLMDFGIDLDDVYTADMSGKWWLVKRDWYHDIALPWTAPSADFWHDMDRLVEFSTPHATKQSVYTLGDQEGAMSTALGDAAVIEYMSSGSKVVFRTGFLKCRVKMENLRLKGSTYMQCSKEFSILKRPTATPYGTVIMQVKYAQTDVPCRVPVGVHERPGGEQVGRIITAHPIILKQNDALVIEVEPPFGDSVIEIGLGTTKIVEQWHRDGSSIGAAFTSTMKGVERMALLGEHAWDFGSVGGFFNSMGKAIHSVFGGLFRAVFGGMSWISKVLIGAILMWLGVSAREKTLAMSLITVGAILLYLSTMTNAVSEVGCSLDLSRHEIKCGDGVFLFRDVSNWRDKYVFHPGSPRTLAASVWSAWNNGICGVRSTTRMEHEMWKQVENEINGIFEENAIALSVVVKNANGTFPRGHKRLPVNTTGLQHGWKTWGKTKLMQVPLAKDVFIIDGNDEGECVSTNRSWNTFRVEEFGTGIMKTKVFLDINPTLTRYCDTELLGAAVKGNHSAHGDPGLWMVSEKEGSEWKLTSLSLSESRRCLWPDSHTVWGRGVEETKLILPANLGGPVSHMNTRYGYSTQISGPWNNVPLDVVFETCPGTTVNVTRTCVGRSASARSTTDSGKIIPEWCCRACTMPPLTYRTPDGCWYAMEIQPMNTKEESILRARVSAGAVHGLDNFSLGLLVMMLVTQEGLKRRFTSKHIMLAGIGLLICVIMGDLTYTDLARYAVLLGTTFAEMNSGGDVMHLALVATFKVKPAYLLGFLFRMRWSPRESFMLVCGAILMQTGMGVLACHHMMDYVHACALGWLLVRSLVVPGMVSKALPLLCCLAPLPLAVMTNATRASVATLAVGTMLAGAKGKSVKKSLPWFSALIASWMGCNPLGMMVFASFMRKHGKRSWPAGEVMAAVGIVCALAGAITENQGEVAGPAAAAALIFTAYAISGKANDIFLEKAGEMTWSHDAQLSGSSPRVDVKVGESGDFRLRHESEDSWLKTGVTAGCLIMAGFHPLAIPVAGLIWYGYVKHDRRGGVLWDIPHPSTSKAGDTETGVYRIMSKRLFGATQIGVGVMYESVFHTMWHVTRGASLMSGEGRIDPYWADVREDLISYGGPWRLNGTWDGTTEVQLIAVSPGKVPINVQTKPGKFVLTDGREIGAVVLDYPPGTSGSPVIDQEGKIVGLYGNGVMLNEQTFASSIAQTLPRTCEVPHAFHDGMLSKGTLSVLDLHPGAGKTRRVLPEILREAVKKNLKTLVLAPTRVVAREMAEALAGLPVRYQTPSVSQDSTGRELIDLMCHATFTYRQLTPGRMVNYQLYVMDEAHFTDPASIAARGIISTRVSLGEAAAMFMTATPPGTTDAFPESNGHIEDEEREVPDAAWSAGFDWITEFNGKTIWFAPSIKTSNILASCLCRAGKKVIILNSRTFNEEYGKTKSGDWDFVITTDISEMGANIKADRVIDSRLSIKPVLVTTPTERIVLSGPKPVSAASAAQRRGRVGRDPTKHGDQYIFGGPISTDDGDMAHWIEAKILMDNITVPGGLYPQFYEPERMKCPATDGFHRLDDKKRAVLRDLIRRADLPVWLSYQVAKNGYTYEDRTWCHSGPSSHLVFDDFGQTVEYRSSNGEKRILQPKWIDQRVYQERASLKSFTEFAEGRRSYMPILDVVGKLPQHFSDRAIDAADTIRTVLTANPDSRSYRLAIDNLPEAAETAMLIGMLVSVTMGSIMFLMMPKGITRMSLGLIVMIMATWFMWTSGMAGYQIAAVQLLAFVFFLVLVPEPGNQRSIQDNQIAMVLFGLLAVIGGIAANEMGMLERTKADIGTLFSRSSPTHTSWSGWNIDLSVDLKPSVSWSVYIVLTTLVGPMLEHAIVTDYASLSLAAIASQAGVLLSMDKGLPFMSLEWGVILLGVGSWTGITALALIAGMVMTLMHFALILPGLKAKAAREAQSRTAAGISKNPLIDGVNTTAIPLPSAIDPMFEKKLGLWMLLIVSSLAVLLNRSTLHMTELGILGSAAISPLIEGQASAIWNTSVAASVCNLMRGSYLGGIPLTYTVIRNLQQKQPSRRGKKVEYTLGIKWKNRLNAMDKREFSVYKRDGILEVNRTPAQEALKSGNVTGGHAVSRGSAKLRWLHEKGYVDLSGHMVDLGCGRGGWSYYAAAQKKIVRVKGYTKGGPGHEEPVPVQSYGWNLVTMRSNVDVFYLGTEKCDTLVCDIGESSSSYMVEEERTLRVLNMFETWLKEQHPENFVCKVLAPYMPAVIEKIDVLMKNFGGALVRVPLSRNSTHEMYWVSGAKGNAMNAVSSLSRQLIARMEKPKYVMCLEEDVNLGTGTRAVTCEAEPPNMDKIGHRVERLRKEYKQTWFYDNEHPYRTWVYHGSYETKTTGSASSMLNGVVKEMSKPWDTIYGVTSVCMTDTTPFGQQRVFKEKVDTKASEPKAGIREVMRITNRWLLNELSREKTPRLCTPDEFIAKVNSDAALGVMFSDQGDWTTAKEAVRDPRFWKLVDAEREEHLQGRCTTCIYNMMGKREKKSTEFGRAKGSRAIWFMWLGARYLEFEALGFLNEDHWLERSNSHGGVEGIGLQYLGYVIEEMSHIPGGNFYADDTAGWDTKITNADLEDELMIVERMGKTHRRLAQSIMELTYMNKVVRVMRPGTRGKTMMDVISRKDQRGSGQVVTYPLNTWTNLKVQLIRMAESEGVIHGDDVETLSSSGRINLEMWLVMNGADRLKRMACSGDDVVVKPIDDRFAGALVFLNGMAKTRKDINEWKPSVGWHNWEGVPFCSHHFHQLWLRDGRSIIVPCRDQDELIGRARVSPGVGWTLKETAGLSKAYAQMWLLMHFHRRDLRMMAFAICSSVPVNWVPTGRTSWSLHARGEWMTTEDMLQVWNRVWIDDNPHMMKKTHVHDWRDIPYSCKGQDISCGSLIGTRSRATWADNIKTAVNQVRGIIGRDEKYMDYLAIQNRFMPPLQFRLGSVL</sequence>
<dbReference type="PDB" id="7ESD">
    <property type="method" value="EM"/>
    <property type="resolution" value="3.90 A"/>
    <property type="chains" value="A/B/C=299-799, D/E/F=224-298"/>
</dbReference>
<feature type="disulfide bond" evidence="2">
    <location>
        <begin position="487"/>
        <end position="587"/>
    </location>
</feature>
<proteinExistence type="evidence at protein level"/>
<protein>
    <submittedName>
        <fullName evidence="1">Polyprotein</fullName>
    </submittedName>
</protein>
<organism evidence="1">
    <name type="scientific">Donggang virus</name>
    <dbReference type="NCBI Taxonomy" id="985683"/>
    <lineage>
        <taxon>Viruses</taxon>
        <taxon>Riboviria</taxon>
        <taxon>Orthornavirae</taxon>
        <taxon>Kitrinoviricota</taxon>
        <taxon>Flasuviricetes</taxon>
        <taxon>Amarillovirales</taxon>
        <taxon>Flaviviridae</taxon>
        <taxon>Orthoflavivirus</taxon>
    </lineage>
</organism>
<reference evidence="2" key="2">
    <citation type="journal article" date="2022" name="Proc. Natl. Acad. Sci. U.S.A.">
        <title>Replication is the key barrier during the dual-host adaptation of mosquito-borne flaviviruses.</title>
        <authorList>
            <person name="Zhang Y."/>
            <person name="Liang D."/>
            <person name="Yuan F."/>
            <person name="Yan Y."/>
            <person name="Wang Z."/>
            <person name="Liu P."/>
            <person name="Yu Q."/>
            <person name="Zhang X."/>
            <person name="Wang X."/>
            <person name="Zheng A."/>
        </authorList>
    </citation>
    <scope>STRUCTURE BY ELECTRON MICROSCOPY (3.90 ANGSTROMS) OF 299-799 AND 224-298</scope>
    <scope>DISULFIDE BONDS</scope>
</reference>
<feature type="disulfide bond" evidence="2">
    <location>
        <begin position="604"/>
        <end position="635"/>
    </location>
</feature>
<reference evidence="1" key="1">
    <citation type="submission" date="2011-11" db="EMBL/GenBank/DDBJ databases">
        <title>A novel flavivirus: Donggang Virus (DGV) was first isolated from Aedes mosquitoes in Liaoning province.</title>
        <authorList>
            <person name="Wang Z."/>
            <person name="Guo J."/>
            <person name="Han Y."/>
            <person name="An S."/>
        </authorList>
    </citation>
    <scope>NUCLEOTIDE SEQUENCE</scope>
    <source>
        <strain evidence="1">DG0909</strain>
    </source>
</reference>
<accession>H9BYJ9</accession>
<dbReference type="EMBL" id="JQ086551">
    <property type="protein sequence ID" value="AFD61560.1"/>
    <property type="molecule type" value="Genomic_RNA"/>
</dbReference>
<keyword evidence="2" id="KW-0002">3D-structure</keyword>
<feature type="disulfide bond" evidence="2">
    <location>
        <begin position="358"/>
        <end position="419"/>
    </location>
</feature>
<evidence type="ECO:0000313" key="1">
    <source>
        <dbReference type="EMBL" id="AFD61560.1"/>
    </source>
</evidence>
<evidence type="ECO:0007829" key="2">
    <source>
        <dbReference type="PDB" id="7ESD"/>
    </source>
</evidence>
<name>A0ACD6B8L8_9FLAV</name>
<accession>A0ACD6B8L8</accession>